<organism evidence="1 2">
    <name type="scientific">Portunus trituberculatus</name>
    <name type="common">Swimming crab</name>
    <name type="synonym">Neptunus trituberculatus</name>
    <dbReference type="NCBI Taxonomy" id="210409"/>
    <lineage>
        <taxon>Eukaryota</taxon>
        <taxon>Metazoa</taxon>
        <taxon>Ecdysozoa</taxon>
        <taxon>Arthropoda</taxon>
        <taxon>Crustacea</taxon>
        <taxon>Multicrustacea</taxon>
        <taxon>Malacostraca</taxon>
        <taxon>Eumalacostraca</taxon>
        <taxon>Eucarida</taxon>
        <taxon>Decapoda</taxon>
        <taxon>Pleocyemata</taxon>
        <taxon>Brachyura</taxon>
        <taxon>Eubrachyura</taxon>
        <taxon>Portunoidea</taxon>
        <taxon>Portunidae</taxon>
        <taxon>Portuninae</taxon>
        <taxon>Portunus</taxon>
    </lineage>
</organism>
<evidence type="ECO:0000313" key="1">
    <source>
        <dbReference type="EMBL" id="MPC13624.1"/>
    </source>
</evidence>
<dbReference type="AlphaFoldDB" id="A0A5B7CY05"/>
<reference evidence="1 2" key="1">
    <citation type="submission" date="2019-05" db="EMBL/GenBank/DDBJ databases">
        <title>Another draft genome of Portunus trituberculatus and its Hox gene families provides insights of decapod evolution.</title>
        <authorList>
            <person name="Jeong J.-H."/>
            <person name="Song I."/>
            <person name="Kim S."/>
            <person name="Choi T."/>
            <person name="Kim D."/>
            <person name="Ryu S."/>
            <person name="Kim W."/>
        </authorList>
    </citation>
    <scope>NUCLEOTIDE SEQUENCE [LARGE SCALE GENOMIC DNA]</scope>
    <source>
        <tissue evidence="1">Muscle</tissue>
    </source>
</reference>
<comment type="caution">
    <text evidence="1">The sequence shown here is derived from an EMBL/GenBank/DDBJ whole genome shotgun (WGS) entry which is preliminary data.</text>
</comment>
<protein>
    <submittedName>
        <fullName evidence="1">Uncharacterized protein</fullName>
    </submittedName>
</protein>
<keyword evidence="2" id="KW-1185">Reference proteome</keyword>
<proteinExistence type="predicted"/>
<gene>
    <name evidence="1" type="ORF">E2C01_006364</name>
</gene>
<accession>A0A5B7CY05</accession>
<evidence type="ECO:0000313" key="2">
    <source>
        <dbReference type="Proteomes" id="UP000324222"/>
    </source>
</evidence>
<dbReference type="EMBL" id="VSRR010000294">
    <property type="protein sequence ID" value="MPC13624.1"/>
    <property type="molecule type" value="Genomic_DNA"/>
</dbReference>
<sequence>MPQKLNSSIYQLDTTSQTTIPSSSMRLSCPDLLH</sequence>
<dbReference type="Proteomes" id="UP000324222">
    <property type="component" value="Unassembled WGS sequence"/>
</dbReference>
<name>A0A5B7CY05_PORTR</name>